<feature type="domain" description="Reverse transcriptase Ty1/copia-type" evidence="1">
    <location>
        <begin position="15"/>
        <end position="107"/>
    </location>
</feature>
<reference evidence="2 3" key="1">
    <citation type="submission" date="2024-04" db="EMBL/GenBank/DDBJ databases">
        <authorList>
            <person name="Fracassetti M."/>
        </authorList>
    </citation>
    <scope>NUCLEOTIDE SEQUENCE [LARGE SCALE GENOMIC DNA]</scope>
</reference>
<protein>
    <recommendedName>
        <fullName evidence="1">Reverse transcriptase Ty1/copia-type domain-containing protein</fullName>
    </recommendedName>
</protein>
<evidence type="ECO:0000259" key="1">
    <source>
        <dbReference type="Pfam" id="PF07727"/>
    </source>
</evidence>
<organism evidence="2 3">
    <name type="scientific">Linum trigynum</name>
    <dbReference type="NCBI Taxonomy" id="586398"/>
    <lineage>
        <taxon>Eukaryota</taxon>
        <taxon>Viridiplantae</taxon>
        <taxon>Streptophyta</taxon>
        <taxon>Embryophyta</taxon>
        <taxon>Tracheophyta</taxon>
        <taxon>Spermatophyta</taxon>
        <taxon>Magnoliopsida</taxon>
        <taxon>eudicotyledons</taxon>
        <taxon>Gunneridae</taxon>
        <taxon>Pentapetalae</taxon>
        <taxon>rosids</taxon>
        <taxon>fabids</taxon>
        <taxon>Malpighiales</taxon>
        <taxon>Linaceae</taxon>
        <taxon>Linum</taxon>
    </lineage>
</organism>
<sequence length="115" mass="12906">MDTEIDALEAQHTRDLVPRRPKMTVIGSRRVYALKFLIDGSLERQKARVVAQGFLQQFGVDYEETFAPVAKMQTVRSLIVVAVTQDWPLIQLDVKNAFLHGNLKETVSTGLHKGG</sequence>
<proteinExistence type="predicted"/>
<dbReference type="InterPro" id="IPR013103">
    <property type="entry name" value="RVT_2"/>
</dbReference>
<accession>A0AAV2GSF5</accession>
<gene>
    <name evidence="2" type="ORF">LTRI10_LOCUS52921</name>
</gene>
<evidence type="ECO:0000313" key="3">
    <source>
        <dbReference type="Proteomes" id="UP001497516"/>
    </source>
</evidence>
<dbReference type="AlphaFoldDB" id="A0AAV2GSF5"/>
<dbReference type="EMBL" id="OZ034822">
    <property type="protein sequence ID" value="CAL1413711.1"/>
    <property type="molecule type" value="Genomic_DNA"/>
</dbReference>
<dbReference type="Proteomes" id="UP001497516">
    <property type="component" value="Chromosome 9"/>
</dbReference>
<dbReference type="Pfam" id="PF07727">
    <property type="entry name" value="RVT_2"/>
    <property type="match status" value="1"/>
</dbReference>
<name>A0AAV2GSF5_9ROSI</name>
<keyword evidence="3" id="KW-1185">Reference proteome</keyword>
<evidence type="ECO:0000313" key="2">
    <source>
        <dbReference type="EMBL" id="CAL1413711.1"/>
    </source>
</evidence>